<gene>
    <name evidence="2" type="ORF">JTE90_003193</name>
</gene>
<proteinExistence type="predicted"/>
<sequence length="102" mass="11704">MEDLKASKRLISSDFQRLFRFQLLAFNEQYHHLKCYFFGERNNAERIFSRGEREGEETPPHSPSSVTSPAANEHSGQGGQTWQSIALFGLFGIDLVNNFDYS</sequence>
<evidence type="ECO:0000313" key="3">
    <source>
        <dbReference type="Proteomes" id="UP000827092"/>
    </source>
</evidence>
<name>A0AAV6UPC1_9ARAC</name>
<feature type="region of interest" description="Disordered" evidence="1">
    <location>
        <begin position="48"/>
        <end position="78"/>
    </location>
</feature>
<feature type="compositionally biased region" description="Basic and acidic residues" evidence="1">
    <location>
        <begin position="48"/>
        <end position="59"/>
    </location>
</feature>
<keyword evidence="3" id="KW-1185">Reference proteome</keyword>
<organism evidence="2 3">
    <name type="scientific">Oedothorax gibbosus</name>
    <dbReference type="NCBI Taxonomy" id="931172"/>
    <lineage>
        <taxon>Eukaryota</taxon>
        <taxon>Metazoa</taxon>
        <taxon>Ecdysozoa</taxon>
        <taxon>Arthropoda</taxon>
        <taxon>Chelicerata</taxon>
        <taxon>Arachnida</taxon>
        <taxon>Araneae</taxon>
        <taxon>Araneomorphae</taxon>
        <taxon>Entelegynae</taxon>
        <taxon>Araneoidea</taxon>
        <taxon>Linyphiidae</taxon>
        <taxon>Erigoninae</taxon>
        <taxon>Oedothorax</taxon>
    </lineage>
</organism>
<reference evidence="2 3" key="1">
    <citation type="journal article" date="2022" name="Nat. Ecol. Evol.">
        <title>A masculinizing supergene underlies an exaggerated male reproductive morph in a spider.</title>
        <authorList>
            <person name="Hendrickx F."/>
            <person name="De Corte Z."/>
            <person name="Sonet G."/>
            <person name="Van Belleghem S.M."/>
            <person name="Kostlbacher S."/>
            <person name="Vangestel C."/>
        </authorList>
    </citation>
    <scope>NUCLEOTIDE SEQUENCE [LARGE SCALE GENOMIC DNA]</scope>
    <source>
        <strain evidence="2">W744_W776</strain>
    </source>
</reference>
<evidence type="ECO:0000256" key="1">
    <source>
        <dbReference type="SAM" id="MobiDB-lite"/>
    </source>
</evidence>
<evidence type="ECO:0000313" key="2">
    <source>
        <dbReference type="EMBL" id="KAG8186111.1"/>
    </source>
</evidence>
<comment type="caution">
    <text evidence="2">The sequence shown here is derived from an EMBL/GenBank/DDBJ whole genome shotgun (WGS) entry which is preliminary data.</text>
</comment>
<dbReference type="Proteomes" id="UP000827092">
    <property type="component" value="Unassembled WGS sequence"/>
</dbReference>
<dbReference type="AlphaFoldDB" id="A0AAV6UPC1"/>
<accession>A0AAV6UPC1</accession>
<protein>
    <submittedName>
        <fullName evidence="2">Uncharacterized protein</fullName>
    </submittedName>
</protein>
<dbReference type="EMBL" id="JAFNEN010000312">
    <property type="protein sequence ID" value="KAG8186111.1"/>
    <property type="molecule type" value="Genomic_DNA"/>
</dbReference>